<organism evidence="9">
    <name type="scientific">Kwoniella bestiolae CBS 10118</name>
    <dbReference type="NCBI Taxonomy" id="1296100"/>
    <lineage>
        <taxon>Eukaryota</taxon>
        <taxon>Fungi</taxon>
        <taxon>Dikarya</taxon>
        <taxon>Basidiomycota</taxon>
        <taxon>Agaricomycotina</taxon>
        <taxon>Tremellomycetes</taxon>
        <taxon>Tremellales</taxon>
        <taxon>Cryptococcaceae</taxon>
        <taxon>Kwoniella</taxon>
    </lineage>
</organism>
<feature type="transmembrane region" description="Helical" evidence="7">
    <location>
        <begin position="190"/>
        <end position="211"/>
    </location>
</feature>
<reference evidence="9" key="2">
    <citation type="submission" date="2014-01" db="EMBL/GenBank/DDBJ databases">
        <title>Evolution of pathogenesis and genome organization in the Tremellales.</title>
        <authorList>
            <person name="Cuomo C."/>
            <person name="Litvintseva A."/>
            <person name="Heitman J."/>
            <person name="Chen Y."/>
            <person name="Sun S."/>
            <person name="Springer D."/>
            <person name="Dromer F."/>
            <person name="Young S."/>
            <person name="Zeng Q."/>
            <person name="Chapman S."/>
            <person name="Gujja S."/>
            <person name="Saif S."/>
            <person name="Birren B."/>
        </authorList>
    </citation>
    <scope>NUCLEOTIDE SEQUENCE</scope>
    <source>
        <strain evidence="9">CBS 10118</strain>
    </source>
</reference>
<keyword evidence="4 7" id="KW-1133">Transmembrane helix</keyword>
<feature type="transmembrane region" description="Helical" evidence="7">
    <location>
        <begin position="154"/>
        <end position="178"/>
    </location>
</feature>
<dbReference type="PANTHER" id="PTHR43791">
    <property type="entry name" value="PERMEASE-RELATED"/>
    <property type="match status" value="1"/>
</dbReference>
<feature type="transmembrane region" description="Helical" evidence="7">
    <location>
        <begin position="99"/>
        <end position="117"/>
    </location>
</feature>
<evidence type="ECO:0000256" key="1">
    <source>
        <dbReference type="ARBA" id="ARBA00004141"/>
    </source>
</evidence>
<evidence type="ECO:0000256" key="2">
    <source>
        <dbReference type="ARBA" id="ARBA00022448"/>
    </source>
</evidence>
<feature type="region of interest" description="Disordered" evidence="6">
    <location>
        <begin position="1"/>
        <end position="21"/>
    </location>
</feature>
<evidence type="ECO:0000256" key="7">
    <source>
        <dbReference type="SAM" id="Phobius"/>
    </source>
</evidence>
<dbReference type="PANTHER" id="PTHR43791:SF46">
    <property type="entry name" value="MAJOR FACILITATOR SUPERFAMILY (MFS) PROFILE DOMAIN-CONTAINING PROTEIN-RELATED"/>
    <property type="match status" value="1"/>
</dbReference>
<sequence length="517" mass="57326">MTFDHGHEHEHEGKDEKVQSHSYGGEVTLNDIDPEYQEYVQLNEEFSGEALKKLTRKIDWRVIPQLIFMYMLSYIDRGNVGNARLFGAQTDTKLSNTDWNIGLSLLFITFGFGGLPSNILVKKFGPKKVLPVLLTGIGACLIGAGASHNRAQWFALRLLLGLFEAGMYPGCTYTLTTWYTPAQIHSRTTIYYLGGVLSGAISGLLAYGIGQMDGRAGQRGWRYIYWIEGAITFTVGIIAMFTLQETPQKTKKWLSEREKRFLALRSKYMYGGGRMGSKDEFSLKDALKALKSEHVWILSFCFICNTIALYGFSLSLPTIVKNMGFTAANAQALSAPPYVFAAFCVVASGLFSDRYRMRAATVVFPSIVGFIDSTNLSKTGSVLNYRIRFVVDVGTCIAAGGLYCLTPALTVWTGLNTAGQTKRAAAISISFLFAAIGGIPGSYIYLAKEAPGYPTGFGVSLGLMGLGNIVVPSLYWVYCGWINKKRERLTIEEVHEKYSQEELEEMGDLSPLYRYER</sequence>
<evidence type="ECO:0000256" key="6">
    <source>
        <dbReference type="SAM" id="MobiDB-lite"/>
    </source>
</evidence>
<feature type="transmembrane region" description="Helical" evidence="7">
    <location>
        <begin position="129"/>
        <end position="148"/>
    </location>
</feature>
<keyword evidence="2" id="KW-0813">Transport</keyword>
<dbReference type="Pfam" id="PF07690">
    <property type="entry name" value="MFS_1"/>
    <property type="match status" value="1"/>
</dbReference>
<reference evidence="9" key="1">
    <citation type="submission" date="2013-07" db="EMBL/GenBank/DDBJ databases">
        <title>The Genome Sequence of Cryptococcus bestiolae CBS10118.</title>
        <authorList>
            <consortium name="The Broad Institute Genome Sequencing Platform"/>
            <person name="Cuomo C."/>
            <person name="Litvintseva A."/>
            <person name="Chen Y."/>
            <person name="Heitman J."/>
            <person name="Sun S."/>
            <person name="Springer D."/>
            <person name="Dromer F."/>
            <person name="Young S.K."/>
            <person name="Zeng Q."/>
            <person name="Gargeya S."/>
            <person name="Fitzgerald M."/>
            <person name="Abouelleil A."/>
            <person name="Alvarado L."/>
            <person name="Berlin A.M."/>
            <person name="Chapman S.B."/>
            <person name="Dewar J."/>
            <person name="Goldberg J."/>
            <person name="Griggs A."/>
            <person name="Gujja S."/>
            <person name="Hansen M."/>
            <person name="Howarth C."/>
            <person name="Imamovic A."/>
            <person name="Larimer J."/>
            <person name="McCowan C."/>
            <person name="Murphy C."/>
            <person name="Pearson M."/>
            <person name="Priest M."/>
            <person name="Roberts A."/>
            <person name="Saif S."/>
            <person name="Shea T."/>
            <person name="Sykes S."/>
            <person name="Wortman J."/>
            <person name="Nusbaum C."/>
            <person name="Birren B."/>
        </authorList>
    </citation>
    <scope>NUCLEOTIDE SEQUENCE [LARGE SCALE GENOMIC DNA]</scope>
    <source>
        <strain evidence="9">CBS 10118</strain>
    </source>
</reference>
<keyword evidence="5 7" id="KW-0472">Membrane</keyword>
<proteinExistence type="predicted"/>
<feature type="transmembrane region" description="Helical" evidence="7">
    <location>
        <begin position="295"/>
        <end position="315"/>
    </location>
</feature>
<name>A0A1B9GE57_9TREE</name>
<dbReference type="InterPro" id="IPR020846">
    <property type="entry name" value="MFS_dom"/>
</dbReference>
<dbReference type="GO" id="GO:0022857">
    <property type="term" value="F:transmembrane transporter activity"/>
    <property type="evidence" value="ECO:0007669"/>
    <property type="project" value="InterPro"/>
</dbReference>
<feature type="domain" description="Major facilitator superfamily (MFS) profile" evidence="8">
    <location>
        <begin position="62"/>
        <end position="485"/>
    </location>
</feature>
<gene>
    <name evidence="9" type="ORF">I302_00835</name>
</gene>
<dbReference type="FunFam" id="1.20.1250.20:FF:000057">
    <property type="entry name" value="MFS general substrate transporter"/>
    <property type="match status" value="1"/>
</dbReference>
<evidence type="ECO:0000256" key="4">
    <source>
        <dbReference type="ARBA" id="ARBA00022989"/>
    </source>
</evidence>
<evidence type="ECO:0000313" key="9">
    <source>
        <dbReference type="EMBL" id="OCF29333.1"/>
    </source>
</evidence>
<evidence type="ECO:0000256" key="5">
    <source>
        <dbReference type="ARBA" id="ARBA00023136"/>
    </source>
</evidence>
<dbReference type="SUPFAM" id="SSF103473">
    <property type="entry name" value="MFS general substrate transporter"/>
    <property type="match status" value="1"/>
</dbReference>
<feature type="transmembrane region" description="Helical" evidence="7">
    <location>
        <begin position="223"/>
        <end position="243"/>
    </location>
</feature>
<dbReference type="Gene3D" id="1.20.1250.20">
    <property type="entry name" value="MFS general substrate transporter like domains"/>
    <property type="match status" value="2"/>
</dbReference>
<evidence type="ECO:0000256" key="3">
    <source>
        <dbReference type="ARBA" id="ARBA00022692"/>
    </source>
</evidence>
<comment type="subcellular location">
    <subcellularLocation>
        <location evidence="1">Membrane</location>
        <topology evidence="1">Multi-pass membrane protein</topology>
    </subcellularLocation>
</comment>
<feature type="transmembrane region" description="Helical" evidence="7">
    <location>
        <begin position="457"/>
        <end position="478"/>
    </location>
</feature>
<evidence type="ECO:0000259" key="8">
    <source>
        <dbReference type="PROSITE" id="PS50850"/>
    </source>
</evidence>
<dbReference type="GO" id="GO:0016020">
    <property type="term" value="C:membrane"/>
    <property type="evidence" value="ECO:0007669"/>
    <property type="project" value="UniProtKB-SubCell"/>
</dbReference>
<dbReference type="OrthoDB" id="2985014at2759"/>
<keyword evidence="3 7" id="KW-0812">Transmembrane</keyword>
<protein>
    <recommendedName>
        <fullName evidence="8">Major facilitator superfamily (MFS) profile domain-containing protein</fullName>
    </recommendedName>
</protein>
<dbReference type="VEuPathDB" id="FungiDB:I302_00835"/>
<dbReference type="InterPro" id="IPR011701">
    <property type="entry name" value="MFS"/>
</dbReference>
<feature type="transmembrane region" description="Helical" evidence="7">
    <location>
        <begin position="335"/>
        <end position="352"/>
    </location>
</feature>
<dbReference type="InterPro" id="IPR036259">
    <property type="entry name" value="MFS_trans_sf"/>
</dbReference>
<dbReference type="AlphaFoldDB" id="A0A1B9GE57"/>
<dbReference type="PROSITE" id="PS50850">
    <property type="entry name" value="MFS"/>
    <property type="match status" value="1"/>
</dbReference>
<feature type="compositionally biased region" description="Basic and acidic residues" evidence="6">
    <location>
        <begin position="1"/>
        <end position="19"/>
    </location>
</feature>
<feature type="transmembrane region" description="Helical" evidence="7">
    <location>
        <begin position="389"/>
        <end position="412"/>
    </location>
</feature>
<feature type="transmembrane region" description="Helical" evidence="7">
    <location>
        <begin position="424"/>
        <end position="445"/>
    </location>
</feature>
<dbReference type="EMBL" id="KI894018">
    <property type="protein sequence ID" value="OCF29333.1"/>
    <property type="molecule type" value="Genomic_DNA"/>
</dbReference>
<accession>A0A1B9GE57</accession>